<accession>A0A5S3YXD1</accession>
<organism evidence="1 2">
    <name type="scientific">Pseudoalteromonas phenolica</name>
    <dbReference type="NCBI Taxonomy" id="161398"/>
    <lineage>
        <taxon>Bacteria</taxon>
        <taxon>Pseudomonadati</taxon>
        <taxon>Pseudomonadota</taxon>
        <taxon>Gammaproteobacteria</taxon>
        <taxon>Alteromonadales</taxon>
        <taxon>Pseudoalteromonadaceae</taxon>
        <taxon>Pseudoalteromonas</taxon>
    </lineage>
</organism>
<evidence type="ECO:0008006" key="3">
    <source>
        <dbReference type="Google" id="ProtNLM"/>
    </source>
</evidence>
<reference evidence="2" key="2">
    <citation type="submission" date="2019-06" db="EMBL/GenBank/DDBJ databases">
        <title>Co-occurence of chitin degradation, pigmentation and bioactivity in marine Pseudoalteromonas.</title>
        <authorList>
            <person name="Sonnenschein E.C."/>
            <person name="Bech P.K."/>
        </authorList>
    </citation>
    <scope>NUCLEOTIDE SEQUENCE [LARGE SCALE GENOMIC DNA]</scope>
    <source>
        <strain evidence="2">S1189</strain>
    </source>
</reference>
<dbReference type="Gene3D" id="3.60.15.10">
    <property type="entry name" value="Ribonuclease Z/Hydroxyacylglutathione hydrolase-like"/>
    <property type="match status" value="1"/>
</dbReference>
<sequence length="117" mass="13339">MTIPGFDDWQIIHTPGHTDGDIAAFHIPSKRVYIADLIVKVKGKFIAPYPLFYPRCYRRSLQAIESLQPESVILAHEGEINFSDIDFQHLIDSAPSKPVTHWRSVKYKAKKVFSSIS</sequence>
<dbReference type="Proteomes" id="UP000307362">
    <property type="component" value="Unassembled WGS sequence"/>
</dbReference>
<gene>
    <name evidence="1" type="ORF">CWB73_05090</name>
</gene>
<comment type="caution">
    <text evidence="1">The sequence shown here is derived from an EMBL/GenBank/DDBJ whole genome shotgun (WGS) entry which is preliminary data.</text>
</comment>
<proteinExistence type="predicted"/>
<protein>
    <recommendedName>
        <fullName evidence="3">Zn-dependent hydrolase</fullName>
    </recommendedName>
</protein>
<evidence type="ECO:0000313" key="1">
    <source>
        <dbReference type="EMBL" id="TMP82267.1"/>
    </source>
</evidence>
<dbReference type="RefSeq" id="WP_138566739.1">
    <property type="nucleotide sequence ID" value="NZ_PNCM01000012.1"/>
</dbReference>
<dbReference type="AlphaFoldDB" id="A0A5S3YXD1"/>
<name>A0A5S3YXD1_9GAMM</name>
<evidence type="ECO:0000313" key="2">
    <source>
        <dbReference type="Proteomes" id="UP000307362"/>
    </source>
</evidence>
<dbReference type="OrthoDB" id="9802991at2"/>
<dbReference type="SUPFAM" id="SSF56281">
    <property type="entry name" value="Metallo-hydrolase/oxidoreductase"/>
    <property type="match status" value="1"/>
</dbReference>
<reference evidence="1 2" key="1">
    <citation type="submission" date="2017-12" db="EMBL/GenBank/DDBJ databases">
        <authorList>
            <person name="Paulsen S."/>
            <person name="Gram L.K."/>
        </authorList>
    </citation>
    <scope>NUCLEOTIDE SEQUENCE [LARGE SCALE GENOMIC DNA]</scope>
    <source>
        <strain evidence="1 2">S1189</strain>
    </source>
</reference>
<dbReference type="EMBL" id="PNCM01000012">
    <property type="protein sequence ID" value="TMP82267.1"/>
    <property type="molecule type" value="Genomic_DNA"/>
</dbReference>
<dbReference type="InterPro" id="IPR036866">
    <property type="entry name" value="RibonucZ/Hydroxyglut_hydro"/>
</dbReference>